<evidence type="ECO:0000313" key="1">
    <source>
        <dbReference type="EMBL" id="OME73139.1"/>
    </source>
</evidence>
<reference evidence="1 2" key="1">
    <citation type="submission" date="2016-11" db="EMBL/GenBank/DDBJ databases">
        <title>Paenibacillus species isolates.</title>
        <authorList>
            <person name="Beno S.M."/>
        </authorList>
    </citation>
    <scope>NUCLEOTIDE SEQUENCE [LARGE SCALE GENOMIC DNA]</scope>
    <source>
        <strain evidence="1 2">FSL H7-0443</strain>
    </source>
</reference>
<dbReference type="EMBL" id="MPTW01000002">
    <property type="protein sequence ID" value="OME73139.1"/>
    <property type="molecule type" value="Genomic_DNA"/>
</dbReference>
<dbReference type="Proteomes" id="UP000187425">
    <property type="component" value="Unassembled WGS sequence"/>
</dbReference>
<comment type="caution">
    <text evidence="1">The sequence shown here is derived from an EMBL/GenBank/DDBJ whole genome shotgun (WGS) entry which is preliminary data.</text>
</comment>
<name>A0A1R0ZLK1_9BACL</name>
<dbReference type="OrthoDB" id="2604834at2"/>
<gene>
    <name evidence="1" type="ORF">BSK65_04890</name>
</gene>
<dbReference type="RefSeq" id="WP_076283517.1">
    <property type="nucleotide sequence ID" value="NZ_MPTW01000002.1"/>
</dbReference>
<sequence length="156" mass="16683">MTTRALDMRISEHMSGLGSAIQYVYVNPILIGDLGIQTSSVVGTPDANKVRIWLSGSVTFYKAFDTPDETSVTVVIERNGNGILGSGTLIYESQVRPGPIESTASTISITAGNFPDIPTVSNGQIRYSLFIYSDLEVGRNGIWMVNAAFNGIAFAG</sequence>
<evidence type="ECO:0008006" key="3">
    <source>
        <dbReference type="Google" id="ProtNLM"/>
    </source>
</evidence>
<organism evidence="1 2">
    <name type="scientific">Paenibacillus odorifer</name>
    <dbReference type="NCBI Taxonomy" id="189426"/>
    <lineage>
        <taxon>Bacteria</taxon>
        <taxon>Bacillati</taxon>
        <taxon>Bacillota</taxon>
        <taxon>Bacilli</taxon>
        <taxon>Bacillales</taxon>
        <taxon>Paenibacillaceae</taxon>
        <taxon>Paenibacillus</taxon>
    </lineage>
</organism>
<protein>
    <recommendedName>
        <fullName evidence="3">Inclusion body protein</fullName>
    </recommendedName>
</protein>
<evidence type="ECO:0000313" key="2">
    <source>
        <dbReference type="Proteomes" id="UP000187425"/>
    </source>
</evidence>
<accession>A0A1R0ZLK1</accession>
<dbReference type="AlphaFoldDB" id="A0A1R0ZLK1"/>
<proteinExistence type="predicted"/>